<organism evidence="1 2">
    <name type="scientific">Lasiosphaeria hispida</name>
    <dbReference type="NCBI Taxonomy" id="260671"/>
    <lineage>
        <taxon>Eukaryota</taxon>
        <taxon>Fungi</taxon>
        <taxon>Dikarya</taxon>
        <taxon>Ascomycota</taxon>
        <taxon>Pezizomycotina</taxon>
        <taxon>Sordariomycetes</taxon>
        <taxon>Sordariomycetidae</taxon>
        <taxon>Sordariales</taxon>
        <taxon>Lasiosphaeriaceae</taxon>
        <taxon>Lasiosphaeria</taxon>
    </lineage>
</organism>
<dbReference type="AlphaFoldDB" id="A0AAJ0HGG2"/>
<comment type="caution">
    <text evidence="1">The sequence shown here is derived from an EMBL/GenBank/DDBJ whole genome shotgun (WGS) entry which is preliminary data.</text>
</comment>
<gene>
    <name evidence="1" type="ORF">B0T25DRAFT_605926</name>
</gene>
<proteinExistence type="predicted"/>
<accession>A0AAJ0HGG2</accession>
<keyword evidence="2" id="KW-1185">Reference proteome</keyword>
<protein>
    <submittedName>
        <fullName evidence="1">Uncharacterized protein</fullName>
    </submittedName>
</protein>
<evidence type="ECO:0000313" key="1">
    <source>
        <dbReference type="EMBL" id="KAK3352197.1"/>
    </source>
</evidence>
<sequence>MGPIRFRNSHELLVLVHTGADGGRSIGLWLRPLSKSDKTFCERKETGTYVNIWGVVHIEESRREQKIRVRRNRPDKLTRIQPEFSTIGKHGNEKIIPILFGLTWVTDSEQTCFNCIFLNFYSRCRIVTDVSVSSVHETDSLKRMLLSICAIGNPDLDTQGTLPKSLSLMPPLPQG</sequence>
<name>A0AAJ0HGG2_9PEZI</name>
<dbReference type="EMBL" id="JAUIQD010000004">
    <property type="protein sequence ID" value="KAK3352197.1"/>
    <property type="molecule type" value="Genomic_DNA"/>
</dbReference>
<dbReference type="Proteomes" id="UP001275084">
    <property type="component" value="Unassembled WGS sequence"/>
</dbReference>
<reference evidence="1" key="1">
    <citation type="journal article" date="2023" name="Mol. Phylogenet. Evol.">
        <title>Genome-scale phylogeny and comparative genomics of the fungal order Sordariales.</title>
        <authorList>
            <person name="Hensen N."/>
            <person name="Bonometti L."/>
            <person name="Westerberg I."/>
            <person name="Brannstrom I.O."/>
            <person name="Guillou S."/>
            <person name="Cros-Aarteil S."/>
            <person name="Calhoun S."/>
            <person name="Haridas S."/>
            <person name="Kuo A."/>
            <person name="Mondo S."/>
            <person name="Pangilinan J."/>
            <person name="Riley R."/>
            <person name="LaButti K."/>
            <person name="Andreopoulos B."/>
            <person name="Lipzen A."/>
            <person name="Chen C."/>
            <person name="Yan M."/>
            <person name="Daum C."/>
            <person name="Ng V."/>
            <person name="Clum A."/>
            <person name="Steindorff A."/>
            <person name="Ohm R.A."/>
            <person name="Martin F."/>
            <person name="Silar P."/>
            <person name="Natvig D.O."/>
            <person name="Lalanne C."/>
            <person name="Gautier V."/>
            <person name="Ament-Velasquez S.L."/>
            <person name="Kruys A."/>
            <person name="Hutchinson M.I."/>
            <person name="Powell A.J."/>
            <person name="Barry K."/>
            <person name="Miller A.N."/>
            <person name="Grigoriev I.V."/>
            <person name="Debuchy R."/>
            <person name="Gladieux P."/>
            <person name="Hiltunen Thoren M."/>
            <person name="Johannesson H."/>
        </authorList>
    </citation>
    <scope>NUCLEOTIDE SEQUENCE</scope>
    <source>
        <strain evidence="1">CBS 955.72</strain>
    </source>
</reference>
<reference evidence="1" key="2">
    <citation type="submission" date="2023-06" db="EMBL/GenBank/DDBJ databases">
        <authorList>
            <consortium name="Lawrence Berkeley National Laboratory"/>
            <person name="Haridas S."/>
            <person name="Hensen N."/>
            <person name="Bonometti L."/>
            <person name="Westerberg I."/>
            <person name="Brannstrom I.O."/>
            <person name="Guillou S."/>
            <person name="Cros-Aarteil S."/>
            <person name="Calhoun S."/>
            <person name="Kuo A."/>
            <person name="Mondo S."/>
            <person name="Pangilinan J."/>
            <person name="Riley R."/>
            <person name="Labutti K."/>
            <person name="Andreopoulos B."/>
            <person name="Lipzen A."/>
            <person name="Chen C."/>
            <person name="Yanf M."/>
            <person name="Daum C."/>
            <person name="Ng V."/>
            <person name="Clum A."/>
            <person name="Steindorff A."/>
            <person name="Ohm R."/>
            <person name="Martin F."/>
            <person name="Silar P."/>
            <person name="Natvig D."/>
            <person name="Lalanne C."/>
            <person name="Gautier V."/>
            <person name="Ament-Velasquez S.L."/>
            <person name="Kruys A."/>
            <person name="Hutchinson M.I."/>
            <person name="Powell A.J."/>
            <person name="Barry K."/>
            <person name="Miller A.N."/>
            <person name="Grigoriev I.V."/>
            <person name="Debuchy R."/>
            <person name="Gladieux P."/>
            <person name="Thoren M.H."/>
            <person name="Johannesson H."/>
        </authorList>
    </citation>
    <scope>NUCLEOTIDE SEQUENCE</scope>
    <source>
        <strain evidence="1">CBS 955.72</strain>
    </source>
</reference>
<evidence type="ECO:0000313" key="2">
    <source>
        <dbReference type="Proteomes" id="UP001275084"/>
    </source>
</evidence>